<reference evidence="16 17" key="1">
    <citation type="submission" date="2018-06" db="EMBL/GenBank/DDBJ databases">
        <authorList>
            <consortium name="Pathogen Informatics"/>
            <person name="Doyle S."/>
        </authorList>
    </citation>
    <scope>NUCLEOTIDE SEQUENCE [LARGE SCALE GENOMIC DNA]</scope>
    <source>
        <strain evidence="16 17">NCTC8540</strain>
    </source>
</reference>
<evidence type="ECO:0000313" key="17">
    <source>
        <dbReference type="Proteomes" id="UP000254496"/>
    </source>
</evidence>
<name>A0AB38HBC8_9PAST</name>
<dbReference type="PROSITE" id="PS01156">
    <property type="entry name" value="TONB_DEPENDENT_REC_2"/>
    <property type="match status" value="1"/>
</dbReference>
<dbReference type="PANTHER" id="PTHR30069:SF41">
    <property type="entry name" value="HEME_HEMOPEXIN UTILIZATION PROTEIN C"/>
    <property type="match status" value="1"/>
</dbReference>
<dbReference type="InterPro" id="IPR010917">
    <property type="entry name" value="TonB_rcpt_CS"/>
</dbReference>
<dbReference type="Proteomes" id="UP000254496">
    <property type="component" value="Unassembled WGS sequence"/>
</dbReference>
<dbReference type="Gene3D" id="2.170.130.10">
    <property type="entry name" value="TonB-dependent receptor, plug domain"/>
    <property type="match status" value="1"/>
</dbReference>
<keyword evidence="5 10" id="KW-0812">Transmembrane</keyword>
<dbReference type="InterPro" id="IPR037066">
    <property type="entry name" value="Plug_dom_sf"/>
</dbReference>
<feature type="domain" description="TonB-dependent receptor plug" evidence="15">
    <location>
        <begin position="45"/>
        <end position="146"/>
    </location>
</feature>
<dbReference type="GO" id="GO:0015232">
    <property type="term" value="F:heme transmembrane transporter activity"/>
    <property type="evidence" value="ECO:0007669"/>
    <property type="project" value="InterPro"/>
</dbReference>
<dbReference type="NCBIfam" id="TIGR01785">
    <property type="entry name" value="TonB-hemin"/>
    <property type="match status" value="1"/>
</dbReference>
<dbReference type="PROSITE" id="PS52016">
    <property type="entry name" value="TONB_DEPENDENT_REC_3"/>
    <property type="match status" value="1"/>
</dbReference>
<feature type="domain" description="TonB-dependent receptor-like beta-barrel" evidence="14">
    <location>
        <begin position="288"/>
        <end position="714"/>
    </location>
</feature>
<feature type="chain" id="PRO_5044294529" evidence="13">
    <location>
        <begin position="21"/>
        <end position="741"/>
    </location>
</feature>
<dbReference type="NCBIfam" id="TIGR01786">
    <property type="entry name" value="TonB-hemlactrns"/>
    <property type="match status" value="1"/>
</dbReference>
<sequence length="741" mass="82643">MKLSKVYLALCLTVPTVANAAEKNTIQLEQISVSATRDPSSYAQITNNISKIESNTLRQKQPTSVADALKNLVNVDIAGGQRAIAQKPLIRGLSGNRVAQVIDGVKQNFDLAHRGSYFLPASLIQEIEVVKGPASTLWGSGAIGGVVAIKTPNALDLLKSGETSGVKLRQGYQSANSLSESEISAYAANDKFDALISGYYNDADQLRLAHGKKLPDSAYSQKGGLIKLGWQIDEGQRLELSHRLSKAKQTAPSNNEAISEFTNEQINQLIEDFHRNNPRPQNMPQRGNQGGKFSPELDAYLKKVFSFYTDISSRLGSVSYLSEQKISDQSTALNYYLTPENNPYVNAQATLYHNQTIEKESRVFSGLKDVTKLTTQGINLRNSSFFDQLNLTYGVDYAQDHAQTERGTNAKDGKFRPNPYDATSQSTGVYLIAHLPLFNEKVIFSPSIRYDHFKSQSAKTKYTEHNWSTSANLTWKATNWLDLTALYNEAFRAPSLQERFVSGAHFGLNGGGGGGRGGNGGFQQQNIFKANPNLKAEIAQNKEITARLHVDNVFSQDDKFQLSTTYFQNDVKDFIQLEVFKEMRFDPTEFVPKISQYQNIANARLRGFELETQYQTDRLDLAFGYGQTRGKDKNTQQYLSNIAADKFTVAINYELVKDKFTVGSRVSHYRPQNRVPQNHAVTYAGYTLTDISATYAPLKGEWSNLRIDFAIENLFDKKYQPAFSLIEGSGRNVKLSLGYRF</sequence>
<dbReference type="CDD" id="cd01347">
    <property type="entry name" value="ligand_gated_channel"/>
    <property type="match status" value="1"/>
</dbReference>
<proteinExistence type="inferred from homology"/>
<evidence type="ECO:0000259" key="14">
    <source>
        <dbReference type="Pfam" id="PF00593"/>
    </source>
</evidence>
<dbReference type="EMBL" id="UGHJ01000001">
    <property type="protein sequence ID" value="STO69622.1"/>
    <property type="molecule type" value="Genomic_DNA"/>
</dbReference>
<keyword evidence="8 10" id="KW-0472">Membrane</keyword>
<dbReference type="Pfam" id="PF07715">
    <property type="entry name" value="Plug"/>
    <property type="match status" value="1"/>
</dbReference>
<evidence type="ECO:0000256" key="10">
    <source>
        <dbReference type="PROSITE-ProRule" id="PRU01360"/>
    </source>
</evidence>
<dbReference type="GO" id="GO:0009279">
    <property type="term" value="C:cell outer membrane"/>
    <property type="evidence" value="ECO:0007669"/>
    <property type="project" value="UniProtKB-SubCell"/>
</dbReference>
<evidence type="ECO:0000313" key="16">
    <source>
        <dbReference type="EMBL" id="STO69622.1"/>
    </source>
</evidence>
<evidence type="ECO:0000256" key="1">
    <source>
        <dbReference type="ARBA" id="ARBA00004571"/>
    </source>
</evidence>
<comment type="subcellular location">
    <subcellularLocation>
        <location evidence="1 10">Cell outer membrane</location>
        <topology evidence="1 10">Multi-pass membrane protein</topology>
    </subcellularLocation>
</comment>
<feature type="short sequence motif" description="TonB C-terminal box" evidence="11">
    <location>
        <begin position="724"/>
        <end position="741"/>
    </location>
</feature>
<organism evidence="16 17">
    <name type="scientific">Canicola haemoglobinophilus</name>
    <dbReference type="NCBI Taxonomy" id="733"/>
    <lineage>
        <taxon>Bacteria</taxon>
        <taxon>Pseudomonadati</taxon>
        <taxon>Pseudomonadota</taxon>
        <taxon>Gammaproteobacteria</taxon>
        <taxon>Pasteurellales</taxon>
        <taxon>Pasteurellaceae</taxon>
        <taxon>Canicola</taxon>
    </lineage>
</organism>
<dbReference type="InterPro" id="IPR011276">
    <property type="entry name" value="TonB_haem/Hb_rcpt"/>
</dbReference>
<dbReference type="AlphaFoldDB" id="A0AB38HBC8"/>
<dbReference type="SUPFAM" id="SSF56935">
    <property type="entry name" value="Porins"/>
    <property type="match status" value="1"/>
</dbReference>
<dbReference type="InterPro" id="IPR000531">
    <property type="entry name" value="Beta-barrel_TonB"/>
</dbReference>
<evidence type="ECO:0000256" key="3">
    <source>
        <dbReference type="ARBA" id="ARBA00022448"/>
    </source>
</evidence>
<evidence type="ECO:0000259" key="15">
    <source>
        <dbReference type="Pfam" id="PF07715"/>
    </source>
</evidence>
<protein>
    <submittedName>
        <fullName evidence="16">Heme-hemopexin utilization protein C</fullName>
    </submittedName>
</protein>
<keyword evidence="7 12" id="KW-0798">TonB box</keyword>
<evidence type="ECO:0000256" key="9">
    <source>
        <dbReference type="ARBA" id="ARBA00023237"/>
    </source>
</evidence>
<accession>A0AB38HBC8</accession>
<dbReference type="InterPro" id="IPR039426">
    <property type="entry name" value="TonB-dep_rcpt-like"/>
</dbReference>
<dbReference type="InterPro" id="IPR012910">
    <property type="entry name" value="Plug_dom"/>
</dbReference>
<dbReference type="RefSeq" id="WP_115073493.1">
    <property type="nucleotide sequence ID" value="NZ_UGHE01000002.1"/>
</dbReference>
<dbReference type="InterPro" id="IPR036942">
    <property type="entry name" value="Beta-barrel_TonB_sf"/>
</dbReference>
<dbReference type="PANTHER" id="PTHR30069">
    <property type="entry name" value="TONB-DEPENDENT OUTER MEMBRANE RECEPTOR"/>
    <property type="match status" value="1"/>
</dbReference>
<keyword evidence="3 10" id="KW-0813">Transport</keyword>
<evidence type="ECO:0000256" key="5">
    <source>
        <dbReference type="ARBA" id="ARBA00022692"/>
    </source>
</evidence>
<dbReference type="Gene3D" id="2.40.170.20">
    <property type="entry name" value="TonB-dependent receptor, beta-barrel domain"/>
    <property type="match status" value="1"/>
</dbReference>
<dbReference type="InterPro" id="IPR010949">
    <property type="entry name" value="TonB_Hb/transfer/lactofer_rcpt"/>
</dbReference>
<evidence type="ECO:0000256" key="12">
    <source>
        <dbReference type="RuleBase" id="RU003357"/>
    </source>
</evidence>
<keyword evidence="6 13" id="KW-0732">Signal</keyword>
<gene>
    <name evidence="16" type="primary">hxuC</name>
    <name evidence="16" type="ORF">NCTC8540_02175</name>
</gene>
<evidence type="ECO:0000256" key="7">
    <source>
        <dbReference type="ARBA" id="ARBA00023077"/>
    </source>
</evidence>
<comment type="caution">
    <text evidence="16">The sequence shown here is derived from an EMBL/GenBank/DDBJ whole genome shotgun (WGS) entry which is preliminary data.</text>
</comment>
<evidence type="ECO:0000256" key="4">
    <source>
        <dbReference type="ARBA" id="ARBA00022452"/>
    </source>
</evidence>
<dbReference type="GO" id="GO:0044718">
    <property type="term" value="P:siderophore transmembrane transport"/>
    <property type="evidence" value="ECO:0007669"/>
    <property type="project" value="TreeGrafter"/>
</dbReference>
<keyword evidence="9 10" id="KW-0998">Cell outer membrane</keyword>
<evidence type="ECO:0000256" key="8">
    <source>
        <dbReference type="ARBA" id="ARBA00023136"/>
    </source>
</evidence>
<evidence type="ECO:0000256" key="2">
    <source>
        <dbReference type="ARBA" id="ARBA00009810"/>
    </source>
</evidence>
<evidence type="ECO:0000256" key="13">
    <source>
        <dbReference type="SAM" id="SignalP"/>
    </source>
</evidence>
<keyword evidence="4 10" id="KW-1134">Transmembrane beta strand</keyword>
<evidence type="ECO:0000256" key="11">
    <source>
        <dbReference type="PROSITE-ProRule" id="PRU10144"/>
    </source>
</evidence>
<comment type="similarity">
    <text evidence="2 10 12">Belongs to the TonB-dependent receptor family.</text>
</comment>
<dbReference type="GO" id="GO:0015344">
    <property type="term" value="F:siderophore uptake transmembrane transporter activity"/>
    <property type="evidence" value="ECO:0007669"/>
    <property type="project" value="TreeGrafter"/>
</dbReference>
<dbReference type="Pfam" id="PF00593">
    <property type="entry name" value="TonB_dep_Rec_b-barrel"/>
    <property type="match status" value="1"/>
</dbReference>
<evidence type="ECO:0000256" key="6">
    <source>
        <dbReference type="ARBA" id="ARBA00022729"/>
    </source>
</evidence>
<feature type="signal peptide" evidence="13">
    <location>
        <begin position="1"/>
        <end position="20"/>
    </location>
</feature>